<accession>B7G4F7</accession>
<organism evidence="1 2">
    <name type="scientific">Phaeodactylum tricornutum (strain CCAP 1055/1)</name>
    <dbReference type="NCBI Taxonomy" id="556484"/>
    <lineage>
        <taxon>Eukaryota</taxon>
        <taxon>Sar</taxon>
        <taxon>Stramenopiles</taxon>
        <taxon>Ochrophyta</taxon>
        <taxon>Bacillariophyta</taxon>
        <taxon>Bacillariophyceae</taxon>
        <taxon>Bacillariophycidae</taxon>
        <taxon>Naviculales</taxon>
        <taxon>Phaeodactylaceae</taxon>
        <taxon>Phaeodactylum</taxon>
    </lineage>
</organism>
<evidence type="ECO:0008006" key="3">
    <source>
        <dbReference type="Google" id="ProtNLM"/>
    </source>
</evidence>
<name>B7G4F7_PHATC</name>
<dbReference type="KEGG" id="pti:PHATRDRAFT_37927"/>
<dbReference type="GeneID" id="7202849"/>
<dbReference type="GO" id="GO:0033014">
    <property type="term" value="P:tetrapyrrole biosynthetic process"/>
    <property type="evidence" value="ECO:0007669"/>
    <property type="project" value="InterPro"/>
</dbReference>
<reference evidence="1 2" key="1">
    <citation type="journal article" date="2008" name="Nature">
        <title>The Phaeodactylum genome reveals the evolutionary history of diatom genomes.</title>
        <authorList>
            <person name="Bowler C."/>
            <person name="Allen A.E."/>
            <person name="Badger J.H."/>
            <person name="Grimwood J."/>
            <person name="Jabbari K."/>
            <person name="Kuo A."/>
            <person name="Maheswari U."/>
            <person name="Martens C."/>
            <person name="Maumus F."/>
            <person name="Otillar R.P."/>
            <person name="Rayko E."/>
            <person name="Salamov A."/>
            <person name="Vandepoele K."/>
            <person name="Beszteri B."/>
            <person name="Gruber A."/>
            <person name="Heijde M."/>
            <person name="Katinka M."/>
            <person name="Mock T."/>
            <person name="Valentin K."/>
            <person name="Verret F."/>
            <person name="Berges J.A."/>
            <person name="Brownlee C."/>
            <person name="Cadoret J.P."/>
            <person name="Chiovitti A."/>
            <person name="Choi C.J."/>
            <person name="Coesel S."/>
            <person name="De Martino A."/>
            <person name="Detter J.C."/>
            <person name="Durkin C."/>
            <person name="Falciatore A."/>
            <person name="Fournet J."/>
            <person name="Haruta M."/>
            <person name="Huysman M.J."/>
            <person name="Jenkins B.D."/>
            <person name="Jiroutova K."/>
            <person name="Jorgensen R.E."/>
            <person name="Joubert Y."/>
            <person name="Kaplan A."/>
            <person name="Kroger N."/>
            <person name="Kroth P.G."/>
            <person name="La Roche J."/>
            <person name="Lindquist E."/>
            <person name="Lommer M."/>
            <person name="Martin-Jezequel V."/>
            <person name="Lopez P.J."/>
            <person name="Lucas S."/>
            <person name="Mangogna M."/>
            <person name="McGinnis K."/>
            <person name="Medlin L.K."/>
            <person name="Montsant A."/>
            <person name="Oudot-Le Secq M.P."/>
            <person name="Napoli C."/>
            <person name="Obornik M."/>
            <person name="Parker M.S."/>
            <person name="Petit J.L."/>
            <person name="Porcel B.M."/>
            <person name="Poulsen N."/>
            <person name="Robison M."/>
            <person name="Rychlewski L."/>
            <person name="Rynearson T.A."/>
            <person name="Schmutz J."/>
            <person name="Shapiro H."/>
            <person name="Siaut M."/>
            <person name="Stanley M."/>
            <person name="Sussman M.R."/>
            <person name="Taylor A.R."/>
            <person name="Vardi A."/>
            <person name="von Dassow P."/>
            <person name="Vyverman W."/>
            <person name="Willis A."/>
            <person name="Wyrwicz L.S."/>
            <person name="Rokhsar D.S."/>
            <person name="Weissenbach J."/>
            <person name="Armbrust E.V."/>
            <person name="Green B.R."/>
            <person name="Van de Peer Y."/>
            <person name="Grigoriev I.V."/>
        </authorList>
    </citation>
    <scope>NUCLEOTIDE SEQUENCE [LARGE SCALE GENOMIC DNA]</scope>
    <source>
        <strain evidence="1 2">CCAP 1055/1</strain>
    </source>
</reference>
<dbReference type="eggNOG" id="ENOG502SRZ4">
    <property type="taxonomic scope" value="Eukaryota"/>
</dbReference>
<dbReference type="InterPro" id="IPR036343">
    <property type="entry name" value="GluRdtase_N_sf"/>
</dbReference>
<reference evidence="2" key="2">
    <citation type="submission" date="2008-08" db="EMBL/GenBank/DDBJ databases">
        <authorList>
            <consortium name="Diatom Consortium"/>
            <person name="Grigoriev I."/>
            <person name="Grimwood J."/>
            <person name="Kuo A."/>
            <person name="Otillar R.P."/>
            <person name="Salamov A."/>
            <person name="Detter J.C."/>
            <person name="Lindquist E."/>
            <person name="Shapiro H."/>
            <person name="Lucas S."/>
            <person name="Glavina del Rio T."/>
            <person name="Pitluck S."/>
            <person name="Rokhsar D."/>
            <person name="Bowler C."/>
        </authorList>
    </citation>
    <scope>GENOME REANNOTATION</scope>
    <source>
        <strain evidence="2">CCAP 1055/1</strain>
    </source>
</reference>
<dbReference type="AlphaFoldDB" id="B7G4F7"/>
<evidence type="ECO:0000313" key="2">
    <source>
        <dbReference type="Proteomes" id="UP000000759"/>
    </source>
</evidence>
<proteinExistence type="predicted"/>
<protein>
    <recommendedName>
        <fullName evidence="3">Glutamyl-tRNA reductase</fullName>
    </recommendedName>
</protein>
<dbReference type="GO" id="GO:0008883">
    <property type="term" value="F:glutamyl-tRNA reductase activity"/>
    <property type="evidence" value="ECO:0007669"/>
    <property type="project" value="InterPro"/>
</dbReference>
<gene>
    <name evidence="1" type="ORF">PHATRDRAFT_37927</name>
</gene>
<keyword evidence="2" id="KW-1185">Reference proteome</keyword>
<dbReference type="EMBL" id="CM000616">
    <property type="protein sequence ID" value="EEC46606.1"/>
    <property type="molecule type" value="Genomic_DNA"/>
</dbReference>
<sequence length="487" mass="54779">MPSTPARADGDVQTPHRILPIGVAFPRRIYPSFRIRIHIPHRHPQHFRCHLPPPCLPKIRPWGVVDAGIRRRFDDMNHMGRWKRPILALAFGVFNCLDCQGFVPVAGSSLGSKDSVGTADTLGIASSASKSSAPLSASGRTVPKESLIFLLSLQYPVSDKDPSLFSKTAKDVWRWKDAVLGDGRDFFLPKPKTLNALIKYLRSDPIIQECVVLSNCARLEVLIVADRDPTTHVSELLWKQVQAHNTPRRHQRFGWQRTLSFDRSDLVDPQAARWETDPSHVAELQTYWHCEHGLANVTRHCAAVAAGLAPRPRRPDRSVVFAPFSSRDAHILLQLKRTLELARTDCPTLAGILCAALTAGKAARNPRKVPALEELRPYGTGNSKYDRTAPREVTERVATAAWNLAIEPSVQECVARWQAQQQSERIAAFRHRAEAFAEDLEQLGWIRAQLHLPTMQLRQGQTVNEDEFFQHIQDSLERVQSPSEEKL</sequence>
<dbReference type="OrthoDB" id="46716at2759"/>
<evidence type="ECO:0000313" key="1">
    <source>
        <dbReference type="EMBL" id="EEC46606.1"/>
    </source>
</evidence>
<dbReference type="Gene3D" id="3.30.460.30">
    <property type="entry name" value="Glutamyl-tRNA reductase, N-terminal domain"/>
    <property type="match status" value="1"/>
</dbReference>
<dbReference type="HOGENOM" id="CLU_560771_0_0_1"/>
<dbReference type="RefSeq" id="XP_002182066.1">
    <property type="nucleotide sequence ID" value="XM_002182030.1"/>
</dbReference>
<dbReference type="InParanoid" id="B7G4F7"/>
<dbReference type="PaxDb" id="2850-Phatr37927"/>
<dbReference type="GO" id="GO:0050661">
    <property type="term" value="F:NADP binding"/>
    <property type="evidence" value="ECO:0007669"/>
    <property type="project" value="InterPro"/>
</dbReference>
<dbReference type="Proteomes" id="UP000000759">
    <property type="component" value="Chromosome 14"/>
</dbReference>